<dbReference type="AlphaFoldDB" id="A0A7R9LRF3"/>
<name>A0A7R9LRF3_9ACAR</name>
<evidence type="ECO:0000313" key="2">
    <source>
        <dbReference type="Proteomes" id="UP000728032"/>
    </source>
</evidence>
<dbReference type="Proteomes" id="UP000728032">
    <property type="component" value="Unassembled WGS sequence"/>
</dbReference>
<proteinExistence type="predicted"/>
<dbReference type="EMBL" id="OC917002">
    <property type="protein sequence ID" value="CAD7645833.1"/>
    <property type="molecule type" value="Genomic_DNA"/>
</dbReference>
<gene>
    <name evidence="1" type="ORF">ONB1V03_LOCUS5413</name>
</gene>
<protein>
    <submittedName>
        <fullName evidence="1">Uncharacterized protein</fullName>
    </submittedName>
</protein>
<accession>A0A7R9LRF3</accession>
<keyword evidence="2" id="KW-1185">Reference proteome</keyword>
<sequence>MGYLLMLESWLGIELPCEMIGDIKPVIKWIFHVARMVTGIALSVLGGYQHAYDNLSGNRNRN</sequence>
<dbReference type="EMBL" id="CAJPVJ010002177">
    <property type="protein sequence ID" value="CAG2165875.1"/>
    <property type="molecule type" value="Genomic_DNA"/>
</dbReference>
<reference evidence="1" key="1">
    <citation type="submission" date="2020-11" db="EMBL/GenBank/DDBJ databases">
        <authorList>
            <person name="Tran Van P."/>
        </authorList>
    </citation>
    <scope>NUCLEOTIDE SEQUENCE</scope>
</reference>
<organism evidence="1">
    <name type="scientific">Oppiella nova</name>
    <dbReference type="NCBI Taxonomy" id="334625"/>
    <lineage>
        <taxon>Eukaryota</taxon>
        <taxon>Metazoa</taxon>
        <taxon>Ecdysozoa</taxon>
        <taxon>Arthropoda</taxon>
        <taxon>Chelicerata</taxon>
        <taxon>Arachnida</taxon>
        <taxon>Acari</taxon>
        <taxon>Acariformes</taxon>
        <taxon>Sarcoptiformes</taxon>
        <taxon>Oribatida</taxon>
        <taxon>Brachypylina</taxon>
        <taxon>Oppioidea</taxon>
        <taxon>Oppiidae</taxon>
        <taxon>Oppiella</taxon>
    </lineage>
</organism>
<evidence type="ECO:0000313" key="1">
    <source>
        <dbReference type="EMBL" id="CAD7645833.1"/>
    </source>
</evidence>